<evidence type="ECO:0000313" key="2">
    <source>
        <dbReference type="Proteomes" id="UP000592180"/>
    </source>
</evidence>
<sequence>MSNIGKIIRVNALPPQEERETNVLYQVAVPGTATYTDYAIDKNGDARTPVVIQTPAVNAATIDKPDLGLTGNVDTKQQVDEKIAKVQATAIKGKANPASNPTPYNATTYPNGLYEKWEVDTAGTYTNFKDASNNAIVVTADHLNDKLVTISVSNGISKLDLVTLPSTKIETWSAQSYPSGKQVFHNQKIYESNAAATSANIPGQSSVWIEKAGSPGLAVSYDPDDNQRSLSAKILNDAYFGWEENVPANNFLESNPINCINDMLTGVSSRCYPIIFGDLSTTKSVNQLQIEISTAGNLNIEKMSISGNTVTRVFNFIQAVTVGDNIINLPDQMKTFLPNEVLALRINNGSLLARLRKLNGSTASGYTWYYQDTTATSFTMTGTAQTEKLGVKLIGAGGIILHPGLLHDTNMNNQPLNTYDSVEFAEVKTPALFLTDIPTNVSNAQVGQIWLDVVNGGILKVKL</sequence>
<reference evidence="1 2" key="1">
    <citation type="submission" date="2020-08" db="EMBL/GenBank/DDBJ databases">
        <title>Functional genomics of gut bacteria from endangered species of beetles.</title>
        <authorList>
            <person name="Carlos-Shanley C."/>
        </authorList>
    </citation>
    <scope>NUCLEOTIDE SEQUENCE [LARGE SCALE GENOMIC DNA]</scope>
    <source>
        <strain evidence="1 2">S00151</strain>
    </source>
</reference>
<dbReference type="EMBL" id="JACHLE010000002">
    <property type="protein sequence ID" value="MBB4806733.1"/>
    <property type="molecule type" value="Genomic_DNA"/>
</dbReference>
<keyword evidence="2" id="KW-1185">Reference proteome</keyword>
<dbReference type="Proteomes" id="UP000592180">
    <property type="component" value="Unassembled WGS sequence"/>
</dbReference>
<dbReference type="Gene3D" id="2.10.10.20">
    <property type="entry name" value="Carbohydrate-binding module superfamily 5/12"/>
    <property type="match status" value="1"/>
</dbReference>
<protein>
    <submittedName>
        <fullName evidence="1">Uncharacterized protein</fullName>
    </submittedName>
</protein>
<organism evidence="1 2">
    <name type="scientific">Chryseobacterium defluvii</name>
    <dbReference type="NCBI Taxonomy" id="160396"/>
    <lineage>
        <taxon>Bacteria</taxon>
        <taxon>Pseudomonadati</taxon>
        <taxon>Bacteroidota</taxon>
        <taxon>Flavobacteriia</taxon>
        <taxon>Flavobacteriales</taxon>
        <taxon>Weeksellaceae</taxon>
        <taxon>Chryseobacterium group</taxon>
        <taxon>Chryseobacterium</taxon>
    </lineage>
</organism>
<comment type="caution">
    <text evidence="1">The sequence shown here is derived from an EMBL/GenBank/DDBJ whole genome shotgun (WGS) entry which is preliminary data.</text>
</comment>
<accession>A0A840KGT1</accession>
<gene>
    <name evidence="1" type="ORF">HNP38_002029</name>
</gene>
<dbReference type="AlphaFoldDB" id="A0A840KGT1"/>
<name>A0A840KGT1_9FLAO</name>
<proteinExistence type="predicted"/>
<dbReference type="RefSeq" id="WP_184188642.1">
    <property type="nucleotide sequence ID" value="NZ_JACHLE010000002.1"/>
</dbReference>
<evidence type="ECO:0000313" key="1">
    <source>
        <dbReference type="EMBL" id="MBB4806733.1"/>
    </source>
</evidence>